<dbReference type="PROSITE" id="PS51257">
    <property type="entry name" value="PROKAR_LIPOPROTEIN"/>
    <property type="match status" value="1"/>
</dbReference>
<evidence type="ECO:0000256" key="1">
    <source>
        <dbReference type="SAM" id="SignalP"/>
    </source>
</evidence>
<dbReference type="EMBL" id="BSYI01000003">
    <property type="protein sequence ID" value="GMG81397.1"/>
    <property type="molecule type" value="Genomic_DNA"/>
</dbReference>
<comment type="caution">
    <text evidence="2">The sequence shown here is derived from an EMBL/GenBank/DDBJ whole genome shotgun (WGS) entry which is preliminary data.</text>
</comment>
<protein>
    <submittedName>
        <fullName evidence="2">Heme-binding protein</fullName>
    </submittedName>
</protein>
<evidence type="ECO:0000313" key="3">
    <source>
        <dbReference type="Proteomes" id="UP001239909"/>
    </source>
</evidence>
<dbReference type="Gene3D" id="3.20.80.10">
    <property type="entry name" value="Regulatory factor, effector binding domain"/>
    <property type="match status" value="2"/>
</dbReference>
<name>A0ABQ6LIB4_9RHOB</name>
<sequence length="226" mass="23752">MPRLPADSCALPFPPWLRRLAALPALLLTGACSVFGGTAAEEPPYALLRADPPVEIRSYGAVTVARTVAGGDYDAAVRTGFGRLFDYISGANSGAAEIAMTAPVLTAPAEGAEGTEIAMTAPVLVDRGAEGWAIAFVLPEGTTPETAPRPSDPAVRLGEIPARRVAALRFSGFFTDDAIAEARGRLTAWLEAEGLAHEGDWQAAGYNPPWTLPFLRRNEVLVTLAP</sequence>
<accession>A0ABQ6LIB4</accession>
<keyword evidence="3" id="KW-1185">Reference proteome</keyword>
<feature type="signal peptide" evidence="1">
    <location>
        <begin position="1"/>
        <end position="36"/>
    </location>
</feature>
<dbReference type="InterPro" id="IPR006917">
    <property type="entry name" value="SOUL_heme-bd"/>
</dbReference>
<dbReference type="PANTHER" id="PTHR11220:SF1">
    <property type="entry name" value="HEME-BINDING PROTEIN 2"/>
    <property type="match status" value="1"/>
</dbReference>
<proteinExistence type="predicted"/>
<dbReference type="RefSeq" id="WP_285670053.1">
    <property type="nucleotide sequence ID" value="NZ_BSYI01000003.1"/>
</dbReference>
<keyword evidence="1" id="KW-0732">Signal</keyword>
<dbReference type="InterPro" id="IPR011256">
    <property type="entry name" value="Reg_factor_effector_dom_sf"/>
</dbReference>
<evidence type="ECO:0000313" key="2">
    <source>
        <dbReference type="EMBL" id="GMG81397.1"/>
    </source>
</evidence>
<feature type="chain" id="PRO_5047205475" evidence="1">
    <location>
        <begin position="37"/>
        <end position="226"/>
    </location>
</feature>
<gene>
    <name evidence="2" type="ORF">LNKW23_06100</name>
</gene>
<reference evidence="2 3" key="1">
    <citation type="submission" date="2023-04" db="EMBL/GenBank/DDBJ databases">
        <title>Marinoamorphus aggregata gen. nov., sp. Nov., isolate from tissue of brittle star Ophioplocus japonicus.</title>
        <authorList>
            <person name="Kawano K."/>
            <person name="Sawayama S."/>
            <person name="Nakagawa S."/>
        </authorList>
    </citation>
    <scope>NUCLEOTIDE SEQUENCE [LARGE SCALE GENOMIC DNA]</scope>
    <source>
        <strain evidence="2 3">NKW23</strain>
    </source>
</reference>
<dbReference type="Proteomes" id="UP001239909">
    <property type="component" value="Unassembled WGS sequence"/>
</dbReference>
<dbReference type="Pfam" id="PF04832">
    <property type="entry name" value="SOUL"/>
    <property type="match status" value="2"/>
</dbReference>
<dbReference type="PANTHER" id="PTHR11220">
    <property type="entry name" value="HEME-BINDING PROTEIN-RELATED"/>
    <property type="match status" value="1"/>
</dbReference>
<dbReference type="SUPFAM" id="SSF55136">
    <property type="entry name" value="Probable bacterial effector-binding domain"/>
    <property type="match status" value="1"/>
</dbReference>
<organism evidence="2 3">
    <name type="scientific">Paralimibaculum aggregatum</name>
    <dbReference type="NCBI Taxonomy" id="3036245"/>
    <lineage>
        <taxon>Bacteria</taxon>
        <taxon>Pseudomonadati</taxon>
        <taxon>Pseudomonadota</taxon>
        <taxon>Alphaproteobacteria</taxon>
        <taxon>Rhodobacterales</taxon>
        <taxon>Paracoccaceae</taxon>
        <taxon>Paralimibaculum</taxon>
    </lineage>
</organism>